<keyword evidence="1" id="KW-0596">Phosphopantetheine</keyword>
<gene>
    <name evidence="4" type="ORF">TSTA_100450</name>
</gene>
<dbReference type="Gene3D" id="3.30.70.3290">
    <property type="match status" value="1"/>
</dbReference>
<dbReference type="VEuPathDB" id="FungiDB:TSTA_100450"/>
<reference evidence="5" key="1">
    <citation type="journal article" date="2015" name="Genome Announc.">
        <title>Genome sequence of the AIDS-associated pathogen Penicillium marneffei (ATCC18224) and its near taxonomic relative Talaromyces stipitatus (ATCC10500).</title>
        <authorList>
            <person name="Nierman W.C."/>
            <person name="Fedorova-Abrams N.D."/>
            <person name="Andrianopoulos A."/>
        </authorList>
    </citation>
    <scope>NUCLEOTIDE SEQUENCE [LARGE SCALE GENOMIC DNA]</scope>
    <source>
        <strain evidence="5">ATCC 10500 / CBS 375.48 / QM 6759 / NRRL 1006</strain>
    </source>
</reference>
<sequence>MDDVAASLEKAGYRCIKLDVAFAFHSDQLNPILDDFEEIAMAGVIFQEPKVPVISPLLGKVIFDGKTMNASYVRRVTRQTVDFVAALEQAQKIHTISDETVWIEIGPHPVCTNFIKTTIPSTRLAVPSMRRGDDNWKTITESMATLHICGVEVGWNEFHSPLERRLRLLDLPAYAWNEKNHWIQYTVDWCLTKSDLMQEDLLAATHGHSMNNCGVVTSSIHADIAYTLGNYLYRKLNPKSKEVHMNTGNLVVTKGLVAQTNKKTPQLFRVTATTADVGSGLVELAWQNVDNDGGPEEPFATANICYEDASKWLSSWQLPTSSRAELKHSNTLPHKVRQAALHATCIHPLQQQPGNLRR</sequence>
<organism evidence="4 5">
    <name type="scientific">Talaromyces stipitatus (strain ATCC 10500 / CBS 375.48 / QM 6759 / NRRL 1006)</name>
    <name type="common">Penicillium stipitatum</name>
    <dbReference type="NCBI Taxonomy" id="441959"/>
    <lineage>
        <taxon>Eukaryota</taxon>
        <taxon>Fungi</taxon>
        <taxon>Dikarya</taxon>
        <taxon>Ascomycota</taxon>
        <taxon>Pezizomycotina</taxon>
        <taxon>Eurotiomycetes</taxon>
        <taxon>Eurotiomycetidae</taxon>
        <taxon>Eurotiales</taxon>
        <taxon>Trichocomaceae</taxon>
        <taxon>Talaromyces</taxon>
        <taxon>Talaromyces sect. Talaromyces</taxon>
    </lineage>
</organism>
<proteinExistence type="predicted"/>
<dbReference type="RefSeq" id="XP_002486038.1">
    <property type="nucleotide sequence ID" value="XM_002485993.1"/>
</dbReference>
<dbReference type="STRING" id="441959.B8MLT3"/>
<evidence type="ECO:0000256" key="1">
    <source>
        <dbReference type="ARBA" id="ARBA00022450"/>
    </source>
</evidence>
<dbReference type="SUPFAM" id="SSF52151">
    <property type="entry name" value="FabD/lysophospholipase-like"/>
    <property type="match status" value="1"/>
</dbReference>
<keyword evidence="2" id="KW-0597">Phosphoprotein</keyword>
<dbReference type="GO" id="GO:0004312">
    <property type="term" value="F:fatty acid synthase activity"/>
    <property type="evidence" value="ECO:0007669"/>
    <property type="project" value="TreeGrafter"/>
</dbReference>
<accession>B8MLT3</accession>
<dbReference type="Gene3D" id="3.40.366.10">
    <property type="entry name" value="Malonyl-Coenzyme A Acyl Carrier Protein, domain 2"/>
    <property type="match status" value="1"/>
</dbReference>
<dbReference type="InterPro" id="IPR001227">
    <property type="entry name" value="Ac_transferase_dom_sf"/>
</dbReference>
<dbReference type="SMART" id="SM00827">
    <property type="entry name" value="PKS_AT"/>
    <property type="match status" value="1"/>
</dbReference>
<dbReference type="GO" id="GO:0006633">
    <property type="term" value="P:fatty acid biosynthetic process"/>
    <property type="evidence" value="ECO:0007669"/>
    <property type="project" value="TreeGrafter"/>
</dbReference>
<dbReference type="GO" id="GO:0044550">
    <property type="term" value="P:secondary metabolite biosynthetic process"/>
    <property type="evidence" value="ECO:0007669"/>
    <property type="project" value="TreeGrafter"/>
</dbReference>
<dbReference type="InParanoid" id="B8MLT3"/>
<dbReference type="PANTHER" id="PTHR43775:SF37">
    <property type="entry name" value="SI:DKEY-61P9.11"/>
    <property type="match status" value="1"/>
</dbReference>
<dbReference type="GeneID" id="8097929"/>
<dbReference type="eggNOG" id="KOG1202">
    <property type="taxonomic scope" value="Eukaryota"/>
</dbReference>
<dbReference type="AlphaFoldDB" id="B8MLT3"/>
<dbReference type="InterPro" id="IPR050091">
    <property type="entry name" value="PKS_NRPS_Biosynth_Enz"/>
</dbReference>
<evidence type="ECO:0000313" key="4">
    <source>
        <dbReference type="EMBL" id="EED13800.1"/>
    </source>
</evidence>
<dbReference type="PANTHER" id="PTHR43775">
    <property type="entry name" value="FATTY ACID SYNTHASE"/>
    <property type="match status" value="1"/>
</dbReference>
<dbReference type="Gene3D" id="3.10.129.110">
    <property type="entry name" value="Polyketide synthase dehydratase"/>
    <property type="match status" value="1"/>
</dbReference>
<feature type="domain" description="Malonyl-CoA:ACP transacylase (MAT)" evidence="3">
    <location>
        <begin position="1"/>
        <end position="133"/>
    </location>
</feature>
<dbReference type="PhylomeDB" id="B8MLT3"/>
<dbReference type="Proteomes" id="UP000001745">
    <property type="component" value="Unassembled WGS sequence"/>
</dbReference>
<dbReference type="InterPro" id="IPR042104">
    <property type="entry name" value="PKS_dehydratase_sf"/>
</dbReference>
<keyword evidence="5" id="KW-1185">Reference proteome</keyword>
<evidence type="ECO:0000259" key="3">
    <source>
        <dbReference type="SMART" id="SM00827"/>
    </source>
</evidence>
<dbReference type="HOGENOM" id="CLU_774283_0_0_1"/>
<evidence type="ECO:0000313" key="5">
    <source>
        <dbReference type="Proteomes" id="UP000001745"/>
    </source>
</evidence>
<dbReference type="EMBL" id="EQ962658">
    <property type="protein sequence ID" value="EED13800.1"/>
    <property type="molecule type" value="Genomic_DNA"/>
</dbReference>
<dbReference type="InterPro" id="IPR014043">
    <property type="entry name" value="Acyl_transferase_dom"/>
</dbReference>
<dbReference type="InterPro" id="IPR016035">
    <property type="entry name" value="Acyl_Trfase/lysoPLipase"/>
</dbReference>
<dbReference type="Pfam" id="PF00698">
    <property type="entry name" value="Acyl_transf_1"/>
    <property type="match status" value="1"/>
</dbReference>
<evidence type="ECO:0000256" key="2">
    <source>
        <dbReference type="ARBA" id="ARBA00022553"/>
    </source>
</evidence>
<protein>
    <submittedName>
        <fullName evidence="4">Polyketide synthase, putative</fullName>
    </submittedName>
</protein>
<dbReference type="OrthoDB" id="329835at2759"/>
<name>B8MLT3_TALSN</name>